<dbReference type="InterPro" id="IPR011990">
    <property type="entry name" value="TPR-like_helical_dom_sf"/>
</dbReference>
<dbReference type="InterPro" id="IPR019734">
    <property type="entry name" value="TPR_rpt"/>
</dbReference>
<dbReference type="Proteomes" id="UP000594260">
    <property type="component" value="Unplaced"/>
</dbReference>
<dbReference type="RefSeq" id="XP_022650423.1">
    <property type="nucleotide sequence ID" value="XM_022794688.1"/>
</dbReference>
<dbReference type="GO" id="GO:0072546">
    <property type="term" value="C:EMC complex"/>
    <property type="evidence" value="ECO:0007669"/>
    <property type="project" value="UniProtKB-UniRule"/>
</dbReference>
<dbReference type="PANTHER" id="PTHR12760">
    <property type="entry name" value="TETRATRICOPEPTIDE REPEAT PROTEIN"/>
    <property type="match status" value="1"/>
</dbReference>
<reference evidence="7" key="1">
    <citation type="submission" date="2021-01" db="UniProtKB">
        <authorList>
            <consortium name="EnsemblMetazoa"/>
        </authorList>
    </citation>
    <scope>IDENTIFICATION</scope>
</reference>
<accession>A0A7M7JDS8</accession>
<organism evidence="7 8">
    <name type="scientific">Varroa destructor</name>
    <name type="common">Honeybee mite</name>
    <dbReference type="NCBI Taxonomy" id="109461"/>
    <lineage>
        <taxon>Eukaryota</taxon>
        <taxon>Metazoa</taxon>
        <taxon>Ecdysozoa</taxon>
        <taxon>Arthropoda</taxon>
        <taxon>Chelicerata</taxon>
        <taxon>Arachnida</taxon>
        <taxon>Acari</taxon>
        <taxon>Parasitiformes</taxon>
        <taxon>Mesostigmata</taxon>
        <taxon>Gamasina</taxon>
        <taxon>Dermanyssoidea</taxon>
        <taxon>Varroidae</taxon>
        <taxon>Varroa</taxon>
    </lineage>
</organism>
<sequence length="342" mass="39792">MTLIHPICKTGVLCRFECDYRSKLRFLSLAGRAYVFWVCVASVMNFTEARTFLKRCREENDRQSEKIVELFKDSILPSISKLGDERWIVYEQVAISSFDVRDWDLSKQCLQQLSQQYPGSHRVRRLKAMQQEALGRFEDAAKIYDALLAEDETNASVHKRRIAMLKAQALIPEAIEKLCDYLKKFQSDQEAWLELSNLYIIENDFAKAAFCMEELIMAQPHNHLYHQRYAELQFLIGTTESIELARSYFAQALKLNPRNRSALFGFYTTAQWLSVSPKFSLQKKKDNQKYLKWAAEQIRALYKKNVGKLQFKDKETEPAVEDLMAQLSIEAPKHNEKGDKSS</sequence>
<dbReference type="InterPro" id="IPR055217">
    <property type="entry name" value="TPR_EMC2"/>
</dbReference>
<keyword evidence="3 4" id="KW-0802">TPR repeat</keyword>
<comment type="similarity">
    <text evidence="1 5">Belongs to the EMC2 family.</text>
</comment>
<keyword evidence="5" id="KW-0472">Membrane</keyword>
<evidence type="ECO:0000256" key="4">
    <source>
        <dbReference type="PROSITE-ProRule" id="PRU00339"/>
    </source>
</evidence>
<dbReference type="OMA" id="MSDQEGW"/>
<evidence type="ECO:0000256" key="3">
    <source>
        <dbReference type="ARBA" id="ARBA00022803"/>
    </source>
</evidence>
<evidence type="ECO:0000313" key="8">
    <source>
        <dbReference type="Proteomes" id="UP000594260"/>
    </source>
</evidence>
<evidence type="ECO:0000313" key="7">
    <source>
        <dbReference type="EnsemblMetazoa" id="XP_022650423"/>
    </source>
</evidence>
<comment type="subcellular location">
    <subcellularLocation>
        <location evidence="5">Endoplasmic reticulum membrane</location>
        <topology evidence="5">Peripheral membrane protein</topology>
        <orientation evidence="5">Cytoplasmic side</orientation>
    </subcellularLocation>
</comment>
<protein>
    <recommendedName>
        <fullName evidence="5">ER membrane protein complex subunit 2</fullName>
    </recommendedName>
</protein>
<evidence type="ECO:0000259" key="6">
    <source>
        <dbReference type="Pfam" id="PF22890"/>
    </source>
</evidence>
<keyword evidence="2" id="KW-0677">Repeat</keyword>
<dbReference type="EnsemblMetazoa" id="XM_022794688">
    <property type="protein sequence ID" value="XP_022650423"/>
    <property type="gene ID" value="LOC111245835"/>
</dbReference>
<keyword evidence="8" id="KW-1185">Reference proteome</keyword>
<dbReference type="InParanoid" id="A0A7M7JDS8"/>
<dbReference type="AlphaFoldDB" id="A0A7M7JDS8"/>
<feature type="domain" description="EMC2 TPR-like" evidence="6">
    <location>
        <begin position="124"/>
        <end position="242"/>
    </location>
</feature>
<dbReference type="PROSITE" id="PS50005">
    <property type="entry name" value="TPR"/>
    <property type="match status" value="1"/>
</dbReference>
<comment type="function">
    <text evidence="5">Part of the endoplasmic reticulum membrane protein complex (EMC) that enables the energy-independent insertion into endoplasmic reticulum membranes of newly synthesized membrane proteins.</text>
</comment>
<evidence type="ECO:0000256" key="5">
    <source>
        <dbReference type="RuleBase" id="RU367091"/>
    </source>
</evidence>
<comment type="subunit">
    <text evidence="5">Component of the ER membrane protein complex (EMC).</text>
</comment>
<proteinExistence type="inferred from homology"/>
<dbReference type="KEGG" id="vde:111245835"/>
<dbReference type="SUPFAM" id="SSF48452">
    <property type="entry name" value="TPR-like"/>
    <property type="match status" value="1"/>
</dbReference>
<dbReference type="GeneID" id="111245835"/>
<dbReference type="Gene3D" id="1.25.40.10">
    <property type="entry name" value="Tetratricopeptide repeat domain"/>
    <property type="match status" value="1"/>
</dbReference>
<dbReference type="OrthoDB" id="124397at2759"/>
<keyword evidence="5" id="KW-0256">Endoplasmic reticulum</keyword>
<evidence type="ECO:0000256" key="2">
    <source>
        <dbReference type="ARBA" id="ARBA00022737"/>
    </source>
</evidence>
<dbReference type="FunCoup" id="A0A7M7JDS8">
    <property type="interactions" value="884"/>
</dbReference>
<dbReference type="Pfam" id="PF22890">
    <property type="entry name" value="TPR_EMC2"/>
    <property type="match status" value="1"/>
</dbReference>
<evidence type="ECO:0000256" key="1">
    <source>
        <dbReference type="ARBA" id="ARBA00010361"/>
    </source>
</evidence>
<dbReference type="InterPro" id="IPR039856">
    <property type="entry name" value="EMC2-like"/>
</dbReference>
<name>A0A7M7JDS8_VARDE</name>
<feature type="repeat" description="TPR" evidence="4">
    <location>
        <begin position="189"/>
        <end position="222"/>
    </location>
</feature>